<dbReference type="GO" id="GO:0016491">
    <property type="term" value="F:oxidoreductase activity"/>
    <property type="evidence" value="ECO:0007669"/>
    <property type="project" value="UniProtKB-KW"/>
</dbReference>
<evidence type="ECO:0008006" key="4">
    <source>
        <dbReference type="Google" id="ProtNLM"/>
    </source>
</evidence>
<dbReference type="FunFam" id="3.40.50.720:FF:000084">
    <property type="entry name" value="Short-chain dehydrogenase reductase"/>
    <property type="match status" value="1"/>
</dbReference>
<dbReference type="InterPro" id="IPR036291">
    <property type="entry name" value="NAD(P)-bd_dom_sf"/>
</dbReference>
<dbReference type="PRINTS" id="PR00081">
    <property type="entry name" value="GDHRDH"/>
</dbReference>
<evidence type="ECO:0000313" key="3">
    <source>
        <dbReference type="EMBL" id="SVA68781.1"/>
    </source>
</evidence>
<organism evidence="3">
    <name type="scientific">marine metagenome</name>
    <dbReference type="NCBI Taxonomy" id="408172"/>
    <lineage>
        <taxon>unclassified sequences</taxon>
        <taxon>metagenomes</taxon>
        <taxon>ecological metagenomes</taxon>
    </lineage>
</organism>
<accession>A0A381XWI5</accession>
<dbReference type="EMBL" id="UINC01016538">
    <property type="protein sequence ID" value="SVA68781.1"/>
    <property type="molecule type" value="Genomic_DNA"/>
</dbReference>
<sequence length="270" mass="28177">MLFLPMSTSPQEVPVAAIVGGTTGLGLSAARALAHAGWSLALLGRNPDNLDAALTEFGEAAVGIAADACDSEAAPALIEKAVEAFGRLDALYHVAGGSARSEGDGPLHELTDEGWQRALEHNLTSLVYSNRAAVRHFREQDGRSVILNMGSVLGFSPSPAHFATHGYAATKAAVIGFTKSIASYYAKDGIRANVVAPALVETPMSERAAANEEIMSFVRSKQPLDGGRIGTPEDLDAAVVYLLSDESRFVTGQVLAVDGGWSVTEGQLDA</sequence>
<reference evidence="3" key="1">
    <citation type="submission" date="2018-05" db="EMBL/GenBank/DDBJ databases">
        <authorList>
            <person name="Lanie J.A."/>
            <person name="Ng W.-L."/>
            <person name="Kazmierczak K.M."/>
            <person name="Andrzejewski T.M."/>
            <person name="Davidsen T.M."/>
            <person name="Wayne K.J."/>
            <person name="Tettelin H."/>
            <person name="Glass J.I."/>
            <person name="Rusch D."/>
            <person name="Podicherti R."/>
            <person name="Tsui H.-C.T."/>
            <person name="Winkler M.E."/>
        </authorList>
    </citation>
    <scope>NUCLEOTIDE SEQUENCE</scope>
</reference>
<dbReference type="PANTHER" id="PTHR43477">
    <property type="entry name" value="DIHYDROANTICAPSIN 7-DEHYDROGENASE"/>
    <property type="match status" value="1"/>
</dbReference>
<dbReference type="CDD" id="cd05233">
    <property type="entry name" value="SDR_c"/>
    <property type="match status" value="1"/>
</dbReference>
<evidence type="ECO:0000256" key="2">
    <source>
        <dbReference type="ARBA" id="ARBA00023002"/>
    </source>
</evidence>
<dbReference type="InterPro" id="IPR051122">
    <property type="entry name" value="SDR_DHRS6-like"/>
</dbReference>
<proteinExistence type="inferred from homology"/>
<dbReference type="PANTHER" id="PTHR43477:SF1">
    <property type="entry name" value="DIHYDROANTICAPSIN 7-DEHYDROGENASE"/>
    <property type="match status" value="1"/>
</dbReference>
<dbReference type="InterPro" id="IPR002347">
    <property type="entry name" value="SDR_fam"/>
</dbReference>
<dbReference type="Gene3D" id="3.40.50.720">
    <property type="entry name" value="NAD(P)-binding Rossmann-like Domain"/>
    <property type="match status" value="1"/>
</dbReference>
<protein>
    <recommendedName>
        <fullName evidence="4">Short-chain dehydrogenase</fullName>
    </recommendedName>
</protein>
<name>A0A381XWI5_9ZZZZ</name>
<dbReference type="PRINTS" id="PR00080">
    <property type="entry name" value="SDRFAMILY"/>
</dbReference>
<comment type="similarity">
    <text evidence="1">Belongs to the short-chain dehydrogenases/reductases (SDR) family.</text>
</comment>
<keyword evidence="2" id="KW-0560">Oxidoreductase</keyword>
<gene>
    <name evidence="3" type="ORF">METZ01_LOCUS121635</name>
</gene>
<dbReference type="Pfam" id="PF13561">
    <property type="entry name" value="adh_short_C2"/>
    <property type="match status" value="1"/>
</dbReference>
<evidence type="ECO:0000256" key="1">
    <source>
        <dbReference type="ARBA" id="ARBA00006484"/>
    </source>
</evidence>
<dbReference type="AlphaFoldDB" id="A0A381XWI5"/>
<dbReference type="SUPFAM" id="SSF51735">
    <property type="entry name" value="NAD(P)-binding Rossmann-fold domains"/>
    <property type="match status" value="1"/>
</dbReference>